<dbReference type="InterPro" id="IPR013094">
    <property type="entry name" value="AB_hydrolase_3"/>
</dbReference>
<feature type="region of interest" description="Disordered" evidence="2">
    <location>
        <begin position="1"/>
        <end position="30"/>
    </location>
</feature>
<keyword evidence="1" id="KW-0378">Hydrolase</keyword>
<dbReference type="eggNOG" id="KOG1515">
    <property type="taxonomic scope" value="Eukaryota"/>
</dbReference>
<feature type="domain" description="Alpha/beta hydrolase fold-3" evidence="3">
    <location>
        <begin position="196"/>
        <end position="408"/>
    </location>
</feature>
<evidence type="ECO:0000256" key="1">
    <source>
        <dbReference type="ARBA" id="ARBA00022801"/>
    </source>
</evidence>
<dbReference type="PANTHER" id="PTHR48081:SF8">
    <property type="entry name" value="ALPHA_BETA HYDROLASE FOLD-3 DOMAIN-CONTAINING PROTEIN-RELATED"/>
    <property type="match status" value="1"/>
</dbReference>
<dbReference type="OMA" id="IMEETTH"/>
<evidence type="ECO:0000313" key="4">
    <source>
        <dbReference type="EMBL" id="KNE54975.1"/>
    </source>
</evidence>
<organism evidence="4 5">
    <name type="scientific">Allomyces macrogynus (strain ATCC 38327)</name>
    <name type="common">Allomyces javanicus var. macrogynus</name>
    <dbReference type="NCBI Taxonomy" id="578462"/>
    <lineage>
        <taxon>Eukaryota</taxon>
        <taxon>Fungi</taxon>
        <taxon>Fungi incertae sedis</taxon>
        <taxon>Blastocladiomycota</taxon>
        <taxon>Blastocladiomycetes</taxon>
        <taxon>Blastocladiales</taxon>
        <taxon>Blastocladiaceae</taxon>
        <taxon>Allomyces</taxon>
    </lineage>
</organism>
<dbReference type="EMBL" id="GG745328">
    <property type="protein sequence ID" value="KNE54975.1"/>
    <property type="molecule type" value="Genomic_DNA"/>
</dbReference>
<evidence type="ECO:0000313" key="5">
    <source>
        <dbReference type="Proteomes" id="UP000054350"/>
    </source>
</evidence>
<dbReference type="AlphaFoldDB" id="A0A0L0RXX1"/>
<reference evidence="4 5" key="1">
    <citation type="submission" date="2009-11" db="EMBL/GenBank/DDBJ databases">
        <title>Annotation of Allomyces macrogynus ATCC 38327.</title>
        <authorList>
            <consortium name="The Broad Institute Genome Sequencing Platform"/>
            <person name="Russ C."/>
            <person name="Cuomo C."/>
            <person name="Burger G."/>
            <person name="Gray M.W."/>
            <person name="Holland P.W.H."/>
            <person name="King N."/>
            <person name="Lang F.B.F."/>
            <person name="Roger A.J."/>
            <person name="Ruiz-Trillo I."/>
            <person name="Young S.K."/>
            <person name="Zeng Q."/>
            <person name="Gargeya S."/>
            <person name="Fitzgerald M."/>
            <person name="Haas B."/>
            <person name="Abouelleil A."/>
            <person name="Alvarado L."/>
            <person name="Arachchi H.M."/>
            <person name="Berlin A."/>
            <person name="Chapman S.B."/>
            <person name="Gearin G."/>
            <person name="Goldberg J."/>
            <person name="Griggs A."/>
            <person name="Gujja S."/>
            <person name="Hansen M."/>
            <person name="Heiman D."/>
            <person name="Howarth C."/>
            <person name="Larimer J."/>
            <person name="Lui A."/>
            <person name="MacDonald P.J.P."/>
            <person name="McCowen C."/>
            <person name="Montmayeur A."/>
            <person name="Murphy C."/>
            <person name="Neiman D."/>
            <person name="Pearson M."/>
            <person name="Priest M."/>
            <person name="Roberts A."/>
            <person name="Saif S."/>
            <person name="Shea T."/>
            <person name="Sisk P."/>
            <person name="Stolte C."/>
            <person name="Sykes S."/>
            <person name="Wortman J."/>
            <person name="Nusbaum C."/>
            <person name="Birren B."/>
        </authorList>
    </citation>
    <scope>NUCLEOTIDE SEQUENCE [LARGE SCALE GENOMIC DNA]</scope>
    <source>
        <strain evidence="4 5">ATCC 38327</strain>
    </source>
</reference>
<reference evidence="5" key="2">
    <citation type="submission" date="2009-11" db="EMBL/GenBank/DDBJ databases">
        <title>The Genome Sequence of Allomyces macrogynus strain ATCC 38327.</title>
        <authorList>
            <consortium name="The Broad Institute Genome Sequencing Platform"/>
            <person name="Russ C."/>
            <person name="Cuomo C."/>
            <person name="Shea T."/>
            <person name="Young S.K."/>
            <person name="Zeng Q."/>
            <person name="Koehrsen M."/>
            <person name="Haas B."/>
            <person name="Borodovsky M."/>
            <person name="Guigo R."/>
            <person name="Alvarado L."/>
            <person name="Berlin A."/>
            <person name="Borenstein D."/>
            <person name="Chen Z."/>
            <person name="Engels R."/>
            <person name="Freedman E."/>
            <person name="Gellesch M."/>
            <person name="Goldberg J."/>
            <person name="Griggs A."/>
            <person name="Gujja S."/>
            <person name="Heiman D."/>
            <person name="Hepburn T."/>
            <person name="Howarth C."/>
            <person name="Jen D."/>
            <person name="Larson L."/>
            <person name="Lewis B."/>
            <person name="Mehta T."/>
            <person name="Park D."/>
            <person name="Pearson M."/>
            <person name="Roberts A."/>
            <person name="Saif S."/>
            <person name="Shenoy N."/>
            <person name="Sisk P."/>
            <person name="Stolte C."/>
            <person name="Sykes S."/>
            <person name="Walk T."/>
            <person name="White J."/>
            <person name="Yandava C."/>
            <person name="Burger G."/>
            <person name="Gray M.W."/>
            <person name="Holland P.W.H."/>
            <person name="King N."/>
            <person name="Lang F.B.F."/>
            <person name="Roger A.J."/>
            <person name="Ruiz-Trillo I."/>
            <person name="Lander E."/>
            <person name="Nusbaum C."/>
        </authorList>
    </citation>
    <scope>NUCLEOTIDE SEQUENCE [LARGE SCALE GENOMIC DNA]</scope>
    <source>
        <strain evidence="5">ATCC 38327</strain>
    </source>
</reference>
<name>A0A0L0RXX1_ALLM3</name>
<keyword evidence="5" id="KW-1185">Reference proteome</keyword>
<dbReference type="GO" id="GO:0016787">
    <property type="term" value="F:hydrolase activity"/>
    <property type="evidence" value="ECO:0007669"/>
    <property type="project" value="UniProtKB-KW"/>
</dbReference>
<dbReference type="STRING" id="578462.A0A0L0RXX1"/>
<dbReference type="SUPFAM" id="SSF53474">
    <property type="entry name" value="alpha/beta-Hydrolases"/>
    <property type="match status" value="1"/>
</dbReference>
<accession>A0A0L0RXX1</accession>
<dbReference type="Proteomes" id="UP000054350">
    <property type="component" value="Unassembled WGS sequence"/>
</dbReference>
<protein>
    <recommendedName>
        <fullName evidence="3">Alpha/beta hydrolase fold-3 domain-containing protein</fullName>
    </recommendedName>
</protein>
<dbReference type="OrthoDB" id="408631at2759"/>
<proteinExistence type="predicted"/>
<gene>
    <name evidence="4" type="ORF">AMAG_00913</name>
</gene>
<dbReference type="Pfam" id="PF07859">
    <property type="entry name" value="Abhydrolase_3"/>
    <property type="match status" value="1"/>
</dbReference>
<feature type="compositionally biased region" description="Basic and acidic residues" evidence="2">
    <location>
        <begin position="8"/>
        <end position="17"/>
    </location>
</feature>
<evidence type="ECO:0000259" key="3">
    <source>
        <dbReference type="Pfam" id="PF07859"/>
    </source>
</evidence>
<dbReference type="PANTHER" id="PTHR48081">
    <property type="entry name" value="AB HYDROLASE SUPERFAMILY PROTEIN C4A8.06C"/>
    <property type="match status" value="1"/>
</dbReference>
<dbReference type="InterPro" id="IPR029058">
    <property type="entry name" value="AB_hydrolase_fold"/>
</dbReference>
<dbReference type="Gene3D" id="3.40.50.1820">
    <property type="entry name" value="alpha/beta hydrolase"/>
    <property type="match status" value="1"/>
</dbReference>
<sequence length="505" mass="55965">MDQATTVADKHNGRDQRQATNRSAKQINEAMAVPSTFSTGKATLPERAPLVLLVFRVVSAIVRAVATVAWHGRRRASRTLTTELGIQVTRRVAVVPGLPVFIMRPWIMKAYAKIDAKPSAPWRSGFAQVDVRKWRAQVTLETKGGNADGLPVVDLADSALAAKYPRPTTSWTMHGEWLIPKPEFVPASGLDKDHVVVFVHGGAFCLGSALESRNQLLPHLAQRWGVRIFNVDYRTSPHAQFPDAIHDVVSAIRYLTTVDRIPSSRITLMGESAGANLCLATAMYLRDHAHSPLHSLLLLSPWFDLTCMFPSHDRHANWDITPDPRTARAEHDPIGMYLGALANVARRDPHVSPATALDADLAQLPPIYIATGADERLADEHLVLSARVRRAGGTVVHDLFVDQHHGWFVADPDHVDSLQLMHRAAAVMADPVRAAVAVDDDVMVEVVRRGVPVDDRAWVRQYVVAWWKHIEEVLPRGAGDDEVKRKVVEMMRSLAREELAKLMRA</sequence>
<dbReference type="VEuPathDB" id="FungiDB:AMAG_00913"/>
<dbReference type="InterPro" id="IPR050300">
    <property type="entry name" value="GDXG_lipolytic_enzyme"/>
</dbReference>
<evidence type="ECO:0000256" key="2">
    <source>
        <dbReference type="SAM" id="MobiDB-lite"/>
    </source>
</evidence>